<comment type="similarity">
    <text evidence="3">Belongs to the TonB-dependent receptor family.</text>
</comment>
<keyword evidence="3" id="KW-0998">Cell outer membrane</keyword>
<comment type="subcellular location">
    <subcellularLocation>
        <location evidence="3">Cell outer membrane</location>
        <topology evidence="3">Multi-pass membrane protein</topology>
    </subcellularLocation>
</comment>
<keyword evidence="3" id="KW-1134">Transmembrane beta strand</keyword>
<organism evidence="5 6">
    <name type="scientific">Rhizobium hidalgonense</name>
    <dbReference type="NCBI Taxonomy" id="1538159"/>
    <lineage>
        <taxon>Bacteria</taxon>
        <taxon>Pseudomonadati</taxon>
        <taxon>Pseudomonadota</taxon>
        <taxon>Alphaproteobacteria</taxon>
        <taxon>Hyphomicrobiales</taxon>
        <taxon>Rhizobiaceae</taxon>
        <taxon>Rhizobium/Agrobacterium group</taxon>
        <taxon>Rhizobium</taxon>
    </lineage>
</organism>
<dbReference type="PANTHER" id="PTHR32552:SF81">
    <property type="entry name" value="TONB-DEPENDENT OUTER MEMBRANE RECEPTOR"/>
    <property type="match status" value="1"/>
</dbReference>
<dbReference type="GO" id="GO:0006811">
    <property type="term" value="P:monoatomic ion transport"/>
    <property type="evidence" value="ECO:0007669"/>
    <property type="project" value="UniProtKB-KW"/>
</dbReference>
<feature type="domain" description="TonB-dependent receptor plug" evidence="4">
    <location>
        <begin position="29"/>
        <end position="134"/>
    </location>
</feature>
<dbReference type="Proteomes" id="UP001268610">
    <property type="component" value="Unassembled WGS sequence"/>
</dbReference>
<dbReference type="InterPro" id="IPR037066">
    <property type="entry name" value="Plug_dom_sf"/>
</dbReference>
<sequence length="163" mass="17170">YADSTVLDANSAALPLIVVTASKTPQAIDQVPARISVIDEKVIQQSPIADLGQILQREAAMNVVQSGGIGQITSVFTRGTNSNQTLMLKDGVRLNTGSQHTASLPFIDLTNVSRIEVLKGPASVQYGSDAIGGVVQLISDAPTKQNFFTTLEAGDQSTYKAIV</sequence>
<feature type="non-terminal residue" evidence="5">
    <location>
        <position position="163"/>
    </location>
</feature>
<dbReference type="AlphaFoldDB" id="A0AAJ2H2D4"/>
<dbReference type="GO" id="GO:0009279">
    <property type="term" value="C:cell outer membrane"/>
    <property type="evidence" value="ECO:0007669"/>
    <property type="project" value="UniProtKB-SubCell"/>
</dbReference>
<dbReference type="RefSeq" id="WP_310866283.1">
    <property type="nucleotide sequence ID" value="NZ_JAVLSF010000531.1"/>
</dbReference>
<evidence type="ECO:0000313" key="5">
    <source>
        <dbReference type="EMBL" id="MDR9778165.1"/>
    </source>
</evidence>
<accession>A0AAJ2H2D4</accession>
<comment type="caution">
    <text evidence="5">The sequence shown here is derived from an EMBL/GenBank/DDBJ whole genome shotgun (WGS) entry which is preliminary data.</text>
</comment>
<evidence type="ECO:0000256" key="2">
    <source>
        <dbReference type="ARBA" id="ARBA00023077"/>
    </source>
</evidence>
<evidence type="ECO:0000256" key="1">
    <source>
        <dbReference type="ARBA" id="ARBA00023065"/>
    </source>
</evidence>
<proteinExistence type="inferred from homology"/>
<dbReference type="EMBL" id="JAVLSF010000531">
    <property type="protein sequence ID" value="MDR9778165.1"/>
    <property type="molecule type" value="Genomic_DNA"/>
</dbReference>
<keyword evidence="3" id="KW-0812">Transmembrane</keyword>
<keyword evidence="2" id="KW-0798">TonB box</keyword>
<evidence type="ECO:0000256" key="3">
    <source>
        <dbReference type="PROSITE-ProRule" id="PRU01360"/>
    </source>
</evidence>
<protein>
    <submittedName>
        <fullName evidence="5">TonB-dependent receptor plug domain-containing protein</fullName>
    </submittedName>
</protein>
<reference evidence="5" key="1">
    <citation type="submission" date="2023-04" db="EMBL/GenBank/DDBJ databases">
        <title>Genomic characterization of faba bean (Vicia faba) microsymbionts in Mexican soils.</title>
        <authorList>
            <person name="Rivera Orduna F.N."/>
            <person name="Guevara-Luna J."/>
            <person name="Yan J."/>
            <person name="Arroyo-Herrera I."/>
            <person name="Li Y."/>
            <person name="Vasquez-Murrieta M.S."/>
            <person name="Wang E.T."/>
        </authorList>
    </citation>
    <scope>NUCLEOTIDE SEQUENCE</scope>
    <source>
        <strain evidence="5">CH26</strain>
    </source>
</reference>
<keyword evidence="3" id="KW-0813">Transport</keyword>
<dbReference type="Pfam" id="PF07715">
    <property type="entry name" value="Plug"/>
    <property type="match status" value="1"/>
</dbReference>
<keyword evidence="5" id="KW-0675">Receptor</keyword>
<evidence type="ECO:0000259" key="4">
    <source>
        <dbReference type="Pfam" id="PF07715"/>
    </source>
</evidence>
<name>A0AAJ2H2D4_9HYPH</name>
<dbReference type="Gene3D" id="2.170.130.10">
    <property type="entry name" value="TonB-dependent receptor, plug domain"/>
    <property type="match status" value="1"/>
</dbReference>
<dbReference type="PANTHER" id="PTHR32552">
    <property type="entry name" value="FERRICHROME IRON RECEPTOR-RELATED"/>
    <property type="match status" value="1"/>
</dbReference>
<dbReference type="InterPro" id="IPR012910">
    <property type="entry name" value="Plug_dom"/>
</dbReference>
<keyword evidence="3" id="KW-0472">Membrane</keyword>
<gene>
    <name evidence="5" type="ORF">RJJ65_37140</name>
</gene>
<keyword evidence="1" id="KW-0406">Ion transport</keyword>
<dbReference type="SUPFAM" id="SSF56935">
    <property type="entry name" value="Porins"/>
    <property type="match status" value="1"/>
</dbReference>
<evidence type="ECO:0000313" key="6">
    <source>
        <dbReference type="Proteomes" id="UP001268610"/>
    </source>
</evidence>
<dbReference type="InterPro" id="IPR039426">
    <property type="entry name" value="TonB-dep_rcpt-like"/>
</dbReference>
<dbReference type="PROSITE" id="PS52016">
    <property type="entry name" value="TONB_DEPENDENT_REC_3"/>
    <property type="match status" value="1"/>
</dbReference>
<feature type="non-terminal residue" evidence="5">
    <location>
        <position position="1"/>
    </location>
</feature>